<dbReference type="PANTHER" id="PTHR10046">
    <property type="entry name" value="ATP DEPENDENT LON PROTEASE FAMILY MEMBER"/>
    <property type="match status" value="1"/>
</dbReference>
<evidence type="ECO:0000256" key="1">
    <source>
        <dbReference type="SAM" id="MobiDB-lite"/>
    </source>
</evidence>
<reference evidence="3 4" key="1">
    <citation type="submission" date="2020-08" db="EMBL/GenBank/DDBJ databases">
        <authorList>
            <person name="Koutsovoulos G."/>
            <person name="Danchin GJ E."/>
        </authorList>
    </citation>
    <scope>NUCLEOTIDE SEQUENCE [LARGE SCALE GENOMIC DNA]</scope>
</reference>
<dbReference type="GO" id="GO:0005524">
    <property type="term" value="F:ATP binding"/>
    <property type="evidence" value="ECO:0007669"/>
    <property type="project" value="InterPro"/>
</dbReference>
<dbReference type="GO" id="GO:0006508">
    <property type="term" value="P:proteolysis"/>
    <property type="evidence" value="ECO:0007669"/>
    <property type="project" value="InterPro"/>
</dbReference>
<dbReference type="InterPro" id="IPR020568">
    <property type="entry name" value="Ribosomal_Su5_D2-typ_SF"/>
</dbReference>
<accession>A0A6V7V0U9</accession>
<organism evidence="3 4">
    <name type="scientific">Meloidogyne enterolobii</name>
    <name type="common">Root-knot nematode worm</name>
    <name type="synonym">Meloidogyne mayaguensis</name>
    <dbReference type="NCBI Taxonomy" id="390850"/>
    <lineage>
        <taxon>Eukaryota</taxon>
        <taxon>Metazoa</taxon>
        <taxon>Ecdysozoa</taxon>
        <taxon>Nematoda</taxon>
        <taxon>Chromadorea</taxon>
        <taxon>Rhabditida</taxon>
        <taxon>Tylenchina</taxon>
        <taxon>Tylenchomorpha</taxon>
        <taxon>Tylenchoidea</taxon>
        <taxon>Meloidogynidae</taxon>
        <taxon>Meloidogyninae</taxon>
        <taxon>Meloidogyne</taxon>
    </lineage>
</organism>
<gene>
    <name evidence="3" type="ORF">MENT_LOCUS19123</name>
</gene>
<feature type="domain" description="Lon proteolytic" evidence="2">
    <location>
        <begin position="126"/>
        <end position="267"/>
    </location>
</feature>
<feature type="region of interest" description="Disordered" evidence="1">
    <location>
        <begin position="39"/>
        <end position="61"/>
    </location>
</feature>
<dbReference type="GO" id="GO:0004176">
    <property type="term" value="F:ATP-dependent peptidase activity"/>
    <property type="evidence" value="ECO:0007669"/>
    <property type="project" value="InterPro"/>
</dbReference>
<evidence type="ECO:0000259" key="2">
    <source>
        <dbReference type="Pfam" id="PF05362"/>
    </source>
</evidence>
<dbReference type="InterPro" id="IPR014721">
    <property type="entry name" value="Ribsml_uS5_D2-typ_fold_subgr"/>
</dbReference>
<evidence type="ECO:0000313" key="4">
    <source>
        <dbReference type="Proteomes" id="UP000580250"/>
    </source>
</evidence>
<dbReference type="AlphaFoldDB" id="A0A6V7V0U9"/>
<dbReference type="OrthoDB" id="2411602at2759"/>
<sequence length="277" mass="31325">MRQWIMRQWKMRQWTIDKMFKCCDCCTTSSEEHSCVKRDDEEAKIEGESPEEQLTEDEDDTQSVTFEGPENQVLFDYPIHHELENEQLLNPGSAVILAHTDDGEFRSRYGVRGKTVTSYNFKPRKLAIGNCSETLIDSAIAAEMFVRKNQNGLKLSIDKDTHLLVHIFPSETSKSGYSAGCAIATSMISAIKGVAVPLGYGFLGEIAEDGRVIWVGGAASKIKAAIRHNIKNIFLPPSMQEEIESIDEELRKHINFIYIKNYIEAFNILFPDNVPEN</sequence>
<dbReference type="InterPro" id="IPR008269">
    <property type="entry name" value="Lon_proteolytic"/>
</dbReference>
<dbReference type="Pfam" id="PF05362">
    <property type="entry name" value="Lon_C"/>
    <property type="match status" value="1"/>
</dbReference>
<dbReference type="Gene3D" id="3.30.230.10">
    <property type="match status" value="1"/>
</dbReference>
<feature type="compositionally biased region" description="Acidic residues" evidence="1">
    <location>
        <begin position="48"/>
        <end position="61"/>
    </location>
</feature>
<dbReference type="SUPFAM" id="SSF54211">
    <property type="entry name" value="Ribosomal protein S5 domain 2-like"/>
    <property type="match status" value="1"/>
</dbReference>
<dbReference type="GO" id="GO:0030163">
    <property type="term" value="P:protein catabolic process"/>
    <property type="evidence" value="ECO:0007669"/>
    <property type="project" value="InterPro"/>
</dbReference>
<dbReference type="GO" id="GO:0004252">
    <property type="term" value="F:serine-type endopeptidase activity"/>
    <property type="evidence" value="ECO:0007669"/>
    <property type="project" value="InterPro"/>
</dbReference>
<comment type="caution">
    <text evidence="3">The sequence shown here is derived from an EMBL/GenBank/DDBJ whole genome shotgun (WGS) entry which is preliminary data.</text>
</comment>
<name>A0A6V7V0U9_MELEN</name>
<dbReference type="PRINTS" id="PR00830">
    <property type="entry name" value="ENDOLAPTASE"/>
</dbReference>
<protein>
    <recommendedName>
        <fullName evidence="2">Lon proteolytic domain-containing protein</fullName>
    </recommendedName>
</protein>
<evidence type="ECO:0000313" key="3">
    <source>
        <dbReference type="EMBL" id="CAD2167811.1"/>
    </source>
</evidence>
<dbReference type="Proteomes" id="UP000580250">
    <property type="component" value="Unassembled WGS sequence"/>
</dbReference>
<dbReference type="InterPro" id="IPR027065">
    <property type="entry name" value="Lon_Prtase"/>
</dbReference>
<dbReference type="EMBL" id="CAJEWN010000132">
    <property type="protein sequence ID" value="CAD2167811.1"/>
    <property type="molecule type" value="Genomic_DNA"/>
</dbReference>
<proteinExistence type="predicted"/>